<evidence type="ECO:0000313" key="3">
    <source>
        <dbReference type="EMBL" id="CEM20389.1"/>
    </source>
</evidence>
<evidence type="ECO:0000259" key="2">
    <source>
        <dbReference type="Pfam" id="PF00085"/>
    </source>
</evidence>
<dbReference type="SUPFAM" id="SSF52833">
    <property type="entry name" value="Thioredoxin-like"/>
    <property type="match status" value="1"/>
</dbReference>
<dbReference type="PANTHER" id="PTHR21148">
    <property type="entry name" value="THIOREDOXIN DOMAIN-CONTAINING PROTEIN 9"/>
    <property type="match status" value="1"/>
</dbReference>
<feature type="compositionally biased region" description="Basic and acidic residues" evidence="1">
    <location>
        <begin position="31"/>
        <end position="49"/>
    </location>
</feature>
<dbReference type="Gene3D" id="3.40.30.10">
    <property type="entry name" value="Glutaredoxin"/>
    <property type="match status" value="1"/>
</dbReference>
<dbReference type="AlphaFoldDB" id="A0A0G4FZ74"/>
<proteinExistence type="predicted"/>
<dbReference type="PhylomeDB" id="A0A0G4FZ74"/>
<dbReference type="Pfam" id="PF00085">
    <property type="entry name" value="Thioredoxin"/>
    <property type="match status" value="1"/>
</dbReference>
<reference evidence="3" key="1">
    <citation type="submission" date="2014-11" db="EMBL/GenBank/DDBJ databases">
        <authorList>
            <person name="Otto D Thomas"/>
            <person name="Naeem Raeece"/>
        </authorList>
    </citation>
    <scope>NUCLEOTIDE SEQUENCE</scope>
</reference>
<dbReference type="CDD" id="cd02989">
    <property type="entry name" value="Phd_like_TxnDC9"/>
    <property type="match status" value="1"/>
</dbReference>
<dbReference type="VEuPathDB" id="CryptoDB:Cvel_19363"/>
<sequence>MATNDQLGSILTNLTLEKAAADLESQAKGSGGKEEKEAKKTGNDIDSVLKEDSYGEGMDELERLREARLAQLKKARQQKAELLTKGHGSYTEIAEEDFLKEVTGSQRVACHFYSDKFQRCKIMDMHLSKMAKQYIGTKFVKLNAEKAPFFCAKLAIRTLPTLVLFKDGVVQHQVVGFGDMGGSDEFKTSTLAKLVKSKGVLEEKVVLEDKKEEDDDD</sequence>
<dbReference type="InterPro" id="IPR013766">
    <property type="entry name" value="Thioredoxin_domain"/>
</dbReference>
<accession>A0A0G4FZ74</accession>
<protein>
    <recommendedName>
        <fullName evidence="2">Thioredoxin domain-containing protein</fullName>
    </recommendedName>
</protein>
<dbReference type="InterPro" id="IPR036249">
    <property type="entry name" value="Thioredoxin-like_sf"/>
</dbReference>
<organism evidence="3">
    <name type="scientific">Chromera velia CCMP2878</name>
    <dbReference type="NCBI Taxonomy" id="1169474"/>
    <lineage>
        <taxon>Eukaryota</taxon>
        <taxon>Sar</taxon>
        <taxon>Alveolata</taxon>
        <taxon>Colpodellida</taxon>
        <taxon>Chromeraceae</taxon>
        <taxon>Chromera</taxon>
    </lineage>
</organism>
<dbReference type="EMBL" id="CDMZ01000733">
    <property type="protein sequence ID" value="CEM20389.1"/>
    <property type="molecule type" value="Genomic_DNA"/>
</dbReference>
<gene>
    <name evidence="3" type="ORF">Cvel_19363</name>
</gene>
<name>A0A0G4FZ74_9ALVE</name>
<evidence type="ECO:0000256" key="1">
    <source>
        <dbReference type="SAM" id="MobiDB-lite"/>
    </source>
</evidence>
<feature type="region of interest" description="Disordered" evidence="1">
    <location>
        <begin position="24"/>
        <end position="49"/>
    </location>
</feature>
<feature type="domain" description="Thioredoxin" evidence="2">
    <location>
        <begin position="92"/>
        <end position="176"/>
    </location>
</feature>